<evidence type="ECO:0000256" key="1">
    <source>
        <dbReference type="SAM" id="MobiDB-lite"/>
    </source>
</evidence>
<sequence length="109" mass="12113">RDERMKCWSDYLDTLGPSYRGEDSDELRASVFVCAVRDGAAQHSRSSRSRLVVGLGFQCGKFHSNEPTKKTADAAGTQARAPPQTPSPPPLLRPRSNSSRARLHFLRRS</sequence>
<reference evidence="2" key="5">
    <citation type="journal article" date="2021" name="G3 (Bethesda)">
        <title>Aegilops tauschii genome assembly Aet v5.0 features greater sequence contiguity and improved annotation.</title>
        <authorList>
            <person name="Wang L."/>
            <person name="Zhu T."/>
            <person name="Rodriguez J.C."/>
            <person name="Deal K.R."/>
            <person name="Dubcovsky J."/>
            <person name="McGuire P.E."/>
            <person name="Lux T."/>
            <person name="Spannagl M."/>
            <person name="Mayer K.F.X."/>
            <person name="Baldrich P."/>
            <person name="Meyers B.C."/>
            <person name="Huo N."/>
            <person name="Gu Y.Q."/>
            <person name="Zhou H."/>
            <person name="Devos K.M."/>
            <person name="Bennetzen J.L."/>
            <person name="Unver T."/>
            <person name="Budak H."/>
            <person name="Gulick P.J."/>
            <person name="Galiba G."/>
            <person name="Kalapos B."/>
            <person name="Nelson D.R."/>
            <person name="Li P."/>
            <person name="You F.M."/>
            <person name="Luo M.C."/>
            <person name="Dvorak J."/>
        </authorList>
    </citation>
    <scope>NUCLEOTIDE SEQUENCE [LARGE SCALE GENOMIC DNA]</scope>
    <source>
        <strain evidence="2">cv. AL8/78</strain>
    </source>
</reference>
<feature type="compositionally biased region" description="Basic and acidic residues" evidence="1">
    <location>
        <begin position="63"/>
        <end position="72"/>
    </location>
</feature>
<protein>
    <submittedName>
        <fullName evidence="2">Uncharacterized protein</fullName>
    </submittedName>
</protein>
<dbReference type="Gramene" id="AET4Gv20596700.5">
    <property type="protein sequence ID" value="AET4Gv20596700.5"/>
    <property type="gene ID" value="AET4Gv20596700"/>
</dbReference>
<reference evidence="2" key="4">
    <citation type="submission" date="2019-03" db="UniProtKB">
        <authorList>
            <consortium name="EnsemblPlants"/>
        </authorList>
    </citation>
    <scope>IDENTIFICATION</scope>
</reference>
<keyword evidence="3" id="KW-1185">Reference proteome</keyword>
<feature type="compositionally biased region" description="Pro residues" evidence="1">
    <location>
        <begin position="83"/>
        <end position="92"/>
    </location>
</feature>
<feature type="region of interest" description="Disordered" evidence="1">
    <location>
        <begin position="62"/>
        <end position="109"/>
    </location>
</feature>
<reference evidence="3" key="1">
    <citation type="journal article" date="2014" name="Science">
        <title>Ancient hybridizations among the ancestral genomes of bread wheat.</title>
        <authorList>
            <consortium name="International Wheat Genome Sequencing Consortium,"/>
            <person name="Marcussen T."/>
            <person name="Sandve S.R."/>
            <person name="Heier L."/>
            <person name="Spannagl M."/>
            <person name="Pfeifer M."/>
            <person name="Jakobsen K.S."/>
            <person name="Wulff B.B."/>
            <person name="Steuernagel B."/>
            <person name="Mayer K.F."/>
            <person name="Olsen O.A."/>
        </authorList>
    </citation>
    <scope>NUCLEOTIDE SEQUENCE [LARGE SCALE GENOMIC DNA]</scope>
    <source>
        <strain evidence="3">cv. AL8/78</strain>
    </source>
</reference>
<evidence type="ECO:0000313" key="3">
    <source>
        <dbReference type="Proteomes" id="UP000015105"/>
    </source>
</evidence>
<proteinExistence type="predicted"/>
<dbReference type="Proteomes" id="UP000015105">
    <property type="component" value="Chromosome 4D"/>
</dbReference>
<reference evidence="2" key="3">
    <citation type="journal article" date="2017" name="Nature">
        <title>Genome sequence of the progenitor of the wheat D genome Aegilops tauschii.</title>
        <authorList>
            <person name="Luo M.C."/>
            <person name="Gu Y.Q."/>
            <person name="Puiu D."/>
            <person name="Wang H."/>
            <person name="Twardziok S.O."/>
            <person name="Deal K.R."/>
            <person name="Huo N."/>
            <person name="Zhu T."/>
            <person name="Wang L."/>
            <person name="Wang Y."/>
            <person name="McGuire P.E."/>
            <person name="Liu S."/>
            <person name="Long H."/>
            <person name="Ramasamy R.K."/>
            <person name="Rodriguez J.C."/>
            <person name="Van S.L."/>
            <person name="Yuan L."/>
            <person name="Wang Z."/>
            <person name="Xia Z."/>
            <person name="Xiao L."/>
            <person name="Anderson O.D."/>
            <person name="Ouyang S."/>
            <person name="Liang Y."/>
            <person name="Zimin A.V."/>
            <person name="Pertea G."/>
            <person name="Qi P."/>
            <person name="Bennetzen J.L."/>
            <person name="Dai X."/>
            <person name="Dawson M.W."/>
            <person name="Muller H.G."/>
            <person name="Kugler K."/>
            <person name="Rivarola-Duarte L."/>
            <person name="Spannagl M."/>
            <person name="Mayer K.F.X."/>
            <person name="Lu F.H."/>
            <person name="Bevan M.W."/>
            <person name="Leroy P."/>
            <person name="Li P."/>
            <person name="You F.M."/>
            <person name="Sun Q."/>
            <person name="Liu Z."/>
            <person name="Lyons E."/>
            <person name="Wicker T."/>
            <person name="Salzberg S.L."/>
            <person name="Devos K.M."/>
            <person name="Dvorak J."/>
        </authorList>
    </citation>
    <scope>NUCLEOTIDE SEQUENCE [LARGE SCALE GENOMIC DNA]</scope>
    <source>
        <strain evidence="2">cv. AL8/78</strain>
    </source>
</reference>
<name>A0A453ILA5_AEGTS</name>
<dbReference type="EnsemblPlants" id="AET4Gv20596700.5">
    <property type="protein sequence ID" value="AET4Gv20596700.5"/>
    <property type="gene ID" value="AET4Gv20596700"/>
</dbReference>
<evidence type="ECO:0000313" key="2">
    <source>
        <dbReference type="EnsemblPlants" id="AET4Gv20596700.5"/>
    </source>
</evidence>
<organism evidence="2 3">
    <name type="scientific">Aegilops tauschii subsp. strangulata</name>
    <name type="common">Goatgrass</name>
    <dbReference type="NCBI Taxonomy" id="200361"/>
    <lineage>
        <taxon>Eukaryota</taxon>
        <taxon>Viridiplantae</taxon>
        <taxon>Streptophyta</taxon>
        <taxon>Embryophyta</taxon>
        <taxon>Tracheophyta</taxon>
        <taxon>Spermatophyta</taxon>
        <taxon>Magnoliopsida</taxon>
        <taxon>Liliopsida</taxon>
        <taxon>Poales</taxon>
        <taxon>Poaceae</taxon>
        <taxon>BOP clade</taxon>
        <taxon>Pooideae</taxon>
        <taxon>Triticodae</taxon>
        <taxon>Triticeae</taxon>
        <taxon>Triticinae</taxon>
        <taxon>Aegilops</taxon>
    </lineage>
</organism>
<dbReference type="AlphaFoldDB" id="A0A453ILA5"/>
<reference evidence="3" key="2">
    <citation type="journal article" date="2017" name="Nat. Plants">
        <title>The Aegilops tauschii genome reveals multiple impacts of transposons.</title>
        <authorList>
            <person name="Zhao G."/>
            <person name="Zou C."/>
            <person name="Li K."/>
            <person name="Wang K."/>
            <person name="Li T."/>
            <person name="Gao L."/>
            <person name="Zhang X."/>
            <person name="Wang H."/>
            <person name="Yang Z."/>
            <person name="Liu X."/>
            <person name="Jiang W."/>
            <person name="Mao L."/>
            <person name="Kong X."/>
            <person name="Jiao Y."/>
            <person name="Jia J."/>
        </authorList>
    </citation>
    <scope>NUCLEOTIDE SEQUENCE [LARGE SCALE GENOMIC DNA]</scope>
    <source>
        <strain evidence="3">cv. AL8/78</strain>
    </source>
</reference>
<accession>A0A453ILA5</accession>